<dbReference type="Pfam" id="PF10536">
    <property type="entry name" value="PMD"/>
    <property type="match status" value="1"/>
</dbReference>
<proteinExistence type="predicted"/>
<dbReference type="PANTHER" id="PTHR46033:SF8">
    <property type="entry name" value="PROTEIN MAINTENANCE OF MERISTEMS-LIKE"/>
    <property type="match status" value="1"/>
</dbReference>
<feature type="non-terminal residue" evidence="2">
    <location>
        <position position="1"/>
    </location>
</feature>
<accession>A0A2K3M5S0</accession>
<name>A0A2K3M5S0_TRIPR</name>
<dbReference type="GO" id="GO:0010073">
    <property type="term" value="P:meristem maintenance"/>
    <property type="evidence" value="ECO:0007669"/>
    <property type="project" value="InterPro"/>
</dbReference>
<dbReference type="Proteomes" id="UP000236291">
    <property type="component" value="Unassembled WGS sequence"/>
</dbReference>
<dbReference type="InterPro" id="IPR019557">
    <property type="entry name" value="AminoTfrase-like_pln_mobile"/>
</dbReference>
<evidence type="ECO:0000259" key="1">
    <source>
        <dbReference type="Pfam" id="PF10536"/>
    </source>
</evidence>
<gene>
    <name evidence="2" type="ORF">L195_g042169</name>
</gene>
<reference evidence="2 3" key="1">
    <citation type="journal article" date="2014" name="Am. J. Bot.">
        <title>Genome assembly and annotation for red clover (Trifolium pratense; Fabaceae).</title>
        <authorList>
            <person name="Istvanek J."/>
            <person name="Jaros M."/>
            <person name="Krenek A."/>
            <person name="Repkova J."/>
        </authorList>
    </citation>
    <scope>NUCLEOTIDE SEQUENCE [LARGE SCALE GENOMIC DNA]</scope>
    <source>
        <strain evidence="3">cv. Tatra</strain>
        <tissue evidence="2">Young leaves</tissue>
    </source>
</reference>
<evidence type="ECO:0000313" key="3">
    <source>
        <dbReference type="Proteomes" id="UP000236291"/>
    </source>
</evidence>
<reference evidence="2 3" key="2">
    <citation type="journal article" date="2017" name="Front. Plant Sci.">
        <title>Gene Classification and Mining of Molecular Markers Useful in Red Clover (Trifolium pratense) Breeding.</title>
        <authorList>
            <person name="Istvanek J."/>
            <person name="Dluhosova J."/>
            <person name="Dluhos P."/>
            <person name="Patkova L."/>
            <person name="Nedelnik J."/>
            <person name="Repkova J."/>
        </authorList>
    </citation>
    <scope>NUCLEOTIDE SEQUENCE [LARGE SCALE GENOMIC DNA]</scope>
    <source>
        <strain evidence="3">cv. Tatra</strain>
        <tissue evidence="2">Young leaves</tissue>
    </source>
</reference>
<feature type="domain" description="Aminotransferase-like plant mobile" evidence="1">
    <location>
        <begin position="40"/>
        <end position="150"/>
    </location>
</feature>
<protein>
    <recommendedName>
        <fullName evidence="1">Aminotransferase-like plant mobile domain-containing protein</fullName>
    </recommendedName>
</protein>
<dbReference type="EMBL" id="ASHM01050311">
    <property type="protein sequence ID" value="PNX86093.1"/>
    <property type="molecule type" value="Genomic_DNA"/>
</dbReference>
<organism evidence="2 3">
    <name type="scientific">Trifolium pratense</name>
    <name type="common">Red clover</name>
    <dbReference type="NCBI Taxonomy" id="57577"/>
    <lineage>
        <taxon>Eukaryota</taxon>
        <taxon>Viridiplantae</taxon>
        <taxon>Streptophyta</taxon>
        <taxon>Embryophyta</taxon>
        <taxon>Tracheophyta</taxon>
        <taxon>Spermatophyta</taxon>
        <taxon>Magnoliopsida</taxon>
        <taxon>eudicotyledons</taxon>
        <taxon>Gunneridae</taxon>
        <taxon>Pentapetalae</taxon>
        <taxon>rosids</taxon>
        <taxon>fabids</taxon>
        <taxon>Fabales</taxon>
        <taxon>Fabaceae</taxon>
        <taxon>Papilionoideae</taxon>
        <taxon>50 kb inversion clade</taxon>
        <taxon>NPAAA clade</taxon>
        <taxon>Hologalegina</taxon>
        <taxon>IRL clade</taxon>
        <taxon>Trifolieae</taxon>
        <taxon>Trifolium</taxon>
    </lineage>
</organism>
<dbReference type="InterPro" id="IPR044824">
    <property type="entry name" value="MAIN-like"/>
</dbReference>
<dbReference type="PANTHER" id="PTHR46033">
    <property type="entry name" value="PROTEIN MAIN-LIKE 2"/>
    <property type="match status" value="1"/>
</dbReference>
<dbReference type="AlphaFoldDB" id="A0A2K3M5S0"/>
<sequence>HRLELVLVSHRKKMKELAKIVSDAQWFRDRVEATGLADLAKTGFEHLDPCLISVFAERWHTDTSPFDMHVGEITVTLDDVSCLLHVPINGRLLDHTLISKDQAIDALVNLLGAQLADALDEYDNTKGNHVMLTYLKRLFTNHLAHVAVLTSLGDEDSCERYRRYALPSKFT</sequence>
<evidence type="ECO:0000313" key="2">
    <source>
        <dbReference type="EMBL" id="PNX86093.1"/>
    </source>
</evidence>
<comment type="caution">
    <text evidence="2">The sequence shown here is derived from an EMBL/GenBank/DDBJ whole genome shotgun (WGS) entry which is preliminary data.</text>
</comment>